<name>A0AAV7M591_PLEWA</name>
<keyword evidence="3" id="KW-1185">Reference proteome</keyword>
<proteinExistence type="predicted"/>
<evidence type="ECO:0000313" key="3">
    <source>
        <dbReference type="Proteomes" id="UP001066276"/>
    </source>
</evidence>
<dbReference type="Proteomes" id="UP001066276">
    <property type="component" value="Chromosome 10"/>
</dbReference>
<feature type="region of interest" description="Disordered" evidence="1">
    <location>
        <begin position="78"/>
        <end position="102"/>
    </location>
</feature>
<reference evidence="2" key="1">
    <citation type="journal article" date="2022" name="bioRxiv">
        <title>Sequencing and chromosome-scale assembly of the giantPleurodeles waltlgenome.</title>
        <authorList>
            <person name="Brown T."/>
            <person name="Elewa A."/>
            <person name="Iarovenko S."/>
            <person name="Subramanian E."/>
            <person name="Araus A.J."/>
            <person name="Petzold A."/>
            <person name="Susuki M."/>
            <person name="Suzuki K.-i.T."/>
            <person name="Hayashi T."/>
            <person name="Toyoda A."/>
            <person name="Oliveira C."/>
            <person name="Osipova E."/>
            <person name="Leigh N.D."/>
            <person name="Simon A."/>
            <person name="Yun M.H."/>
        </authorList>
    </citation>
    <scope>NUCLEOTIDE SEQUENCE</scope>
    <source>
        <strain evidence="2">20211129_DDA</strain>
        <tissue evidence="2">Liver</tissue>
    </source>
</reference>
<comment type="caution">
    <text evidence="2">The sequence shown here is derived from an EMBL/GenBank/DDBJ whole genome shotgun (WGS) entry which is preliminary data.</text>
</comment>
<protein>
    <submittedName>
        <fullName evidence="2">Uncharacterized protein</fullName>
    </submittedName>
</protein>
<accession>A0AAV7M591</accession>
<dbReference type="EMBL" id="JANPWB010000014">
    <property type="protein sequence ID" value="KAJ1098662.1"/>
    <property type="molecule type" value="Genomic_DNA"/>
</dbReference>
<sequence>MTAPTRVQELRYLVAKKLIEERSFFVSHFGNMESGSADQCGVAGEPLGQFSEVPAFLQQMTETAIEAAFKVRVRPLPSKTPILEPDETPMNDPDKEEKRGQFVQHSKLAELL</sequence>
<dbReference type="AlphaFoldDB" id="A0AAV7M591"/>
<evidence type="ECO:0000313" key="2">
    <source>
        <dbReference type="EMBL" id="KAJ1098662.1"/>
    </source>
</evidence>
<gene>
    <name evidence="2" type="ORF">NDU88_003769</name>
</gene>
<evidence type="ECO:0000256" key="1">
    <source>
        <dbReference type="SAM" id="MobiDB-lite"/>
    </source>
</evidence>
<organism evidence="2 3">
    <name type="scientific">Pleurodeles waltl</name>
    <name type="common">Iberian ribbed newt</name>
    <dbReference type="NCBI Taxonomy" id="8319"/>
    <lineage>
        <taxon>Eukaryota</taxon>
        <taxon>Metazoa</taxon>
        <taxon>Chordata</taxon>
        <taxon>Craniata</taxon>
        <taxon>Vertebrata</taxon>
        <taxon>Euteleostomi</taxon>
        <taxon>Amphibia</taxon>
        <taxon>Batrachia</taxon>
        <taxon>Caudata</taxon>
        <taxon>Salamandroidea</taxon>
        <taxon>Salamandridae</taxon>
        <taxon>Pleurodelinae</taxon>
        <taxon>Pleurodeles</taxon>
    </lineage>
</organism>